<dbReference type="InterPro" id="IPR004307">
    <property type="entry name" value="TspO_MBR"/>
</dbReference>
<proteinExistence type="inferred from homology"/>
<protein>
    <submittedName>
        <fullName evidence="7">Tryptophan-rich sensory protein</fullName>
    </submittedName>
</protein>
<evidence type="ECO:0000256" key="6">
    <source>
        <dbReference type="SAM" id="Phobius"/>
    </source>
</evidence>
<keyword evidence="8" id="KW-1185">Reference proteome</keyword>
<dbReference type="InterPro" id="IPR038330">
    <property type="entry name" value="TspO/MBR-related_sf"/>
</dbReference>
<dbReference type="PIRSF" id="PIRSF005859">
    <property type="entry name" value="PBR"/>
    <property type="match status" value="1"/>
</dbReference>
<evidence type="ECO:0000313" key="7">
    <source>
        <dbReference type="EMBL" id="UYQ74126.1"/>
    </source>
</evidence>
<organism evidence="7 8">
    <name type="scientific">Pelagibacterium flavum</name>
    <dbReference type="NCBI Taxonomy" id="2984530"/>
    <lineage>
        <taxon>Bacteria</taxon>
        <taxon>Pseudomonadati</taxon>
        <taxon>Pseudomonadota</taxon>
        <taxon>Alphaproteobacteria</taxon>
        <taxon>Hyphomicrobiales</taxon>
        <taxon>Devosiaceae</taxon>
        <taxon>Pelagibacterium</taxon>
    </lineage>
</organism>
<feature type="transmembrane region" description="Helical" evidence="6">
    <location>
        <begin position="16"/>
        <end position="36"/>
    </location>
</feature>
<feature type="transmembrane region" description="Helical" evidence="6">
    <location>
        <begin position="110"/>
        <end position="131"/>
    </location>
</feature>
<evidence type="ECO:0000256" key="4">
    <source>
        <dbReference type="ARBA" id="ARBA00022989"/>
    </source>
</evidence>
<keyword evidence="5 6" id="KW-0472">Membrane</keyword>
<dbReference type="CDD" id="cd15904">
    <property type="entry name" value="TSPO_MBR"/>
    <property type="match status" value="1"/>
</dbReference>
<dbReference type="PANTHER" id="PTHR10057">
    <property type="entry name" value="PERIPHERAL-TYPE BENZODIAZEPINE RECEPTOR"/>
    <property type="match status" value="1"/>
</dbReference>
<comment type="similarity">
    <text evidence="2">Belongs to the TspO/BZRP family.</text>
</comment>
<keyword evidence="3 6" id="KW-0812">Transmembrane</keyword>
<evidence type="ECO:0000256" key="5">
    <source>
        <dbReference type="ARBA" id="ARBA00023136"/>
    </source>
</evidence>
<dbReference type="Pfam" id="PF03073">
    <property type="entry name" value="TspO_MBR"/>
    <property type="match status" value="1"/>
</dbReference>
<evidence type="ECO:0000256" key="3">
    <source>
        <dbReference type="ARBA" id="ARBA00022692"/>
    </source>
</evidence>
<keyword evidence="4 6" id="KW-1133">Transmembrane helix</keyword>
<comment type="subcellular location">
    <subcellularLocation>
        <location evidence="1">Membrane</location>
        <topology evidence="1">Multi-pass membrane protein</topology>
    </subcellularLocation>
</comment>
<name>A0ABY6IUH6_9HYPH</name>
<feature type="transmembrane region" description="Helical" evidence="6">
    <location>
        <begin position="86"/>
        <end position="104"/>
    </location>
</feature>
<evidence type="ECO:0000256" key="2">
    <source>
        <dbReference type="ARBA" id="ARBA00007524"/>
    </source>
</evidence>
<reference evidence="7" key="1">
    <citation type="submission" date="2022-10" db="EMBL/GenBank/DDBJ databases">
        <title>YIM 151497 complete genome.</title>
        <authorList>
            <person name="Chen X."/>
        </authorList>
    </citation>
    <scope>NUCLEOTIDE SEQUENCE</scope>
    <source>
        <strain evidence="7">YIM 151497</strain>
    </source>
</reference>
<sequence length="163" mass="18008">MTQASYNIDIRQPRTLVWLAVFLIAVIGTGALIGTQTAPGAWYAGLEKPPFNPPNWVFGPVWFILYVMIAIAGWRTFIAAPASVAMALWAGQMVLNWVWSPAFFAAENLWLAMIIIVPMLAAILAFIVNVWPRDRVSAVLFVPYAAWVSFATVLNLSLLVLNT</sequence>
<dbReference type="Gene3D" id="1.20.1260.100">
    <property type="entry name" value="TspO/MBR protein"/>
    <property type="match status" value="1"/>
</dbReference>
<accession>A0ABY6IUH6</accession>
<evidence type="ECO:0000256" key="1">
    <source>
        <dbReference type="ARBA" id="ARBA00004141"/>
    </source>
</evidence>
<dbReference type="PANTHER" id="PTHR10057:SF0">
    <property type="entry name" value="TRANSLOCATOR PROTEIN"/>
    <property type="match status" value="1"/>
</dbReference>
<feature type="transmembrane region" description="Helical" evidence="6">
    <location>
        <begin position="138"/>
        <end position="161"/>
    </location>
</feature>
<evidence type="ECO:0000313" key="8">
    <source>
        <dbReference type="Proteomes" id="UP001163882"/>
    </source>
</evidence>
<dbReference type="EMBL" id="CP107716">
    <property type="protein sequence ID" value="UYQ74126.1"/>
    <property type="molecule type" value="Genomic_DNA"/>
</dbReference>
<feature type="transmembrane region" description="Helical" evidence="6">
    <location>
        <begin position="56"/>
        <end position="74"/>
    </location>
</feature>
<gene>
    <name evidence="7" type="ORF">OF122_13745</name>
</gene>
<dbReference type="Proteomes" id="UP001163882">
    <property type="component" value="Chromosome"/>
</dbReference>